<dbReference type="Proteomes" id="UP001603857">
    <property type="component" value="Unassembled WGS sequence"/>
</dbReference>
<comment type="caution">
    <text evidence="1">The sequence shown here is derived from an EMBL/GenBank/DDBJ whole genome shotgun (WGS) entry which is preliminary data.</text>
</comment>
<dbReference type="PANTHER" id="PTHR33116:SF78">
    <property type="entry name" value="OS12G0587133 PROTEIN"/>
    <property type="match status" value="1"/>
</dbReference>
<name>A0ABD1MGP4_9FABA</name>
<dbReference type="PANTHER" id="PTHR33116">
    <property type="entry name" value="REVERSE TRANSCRIPTASE ZINC-BINDING DOMAIN-CONTAINING PROTEIN-RELATED-RELATED"/>
    <property type="match status" value="1"/>
</dbReference>
<dbReference type="EMBL" id="JBGMDY010000005">
    <property type="protein sequence ID" value="KAL2334921.1"/>
    <property type="molecule type" value="Genomic_DNA"/>
</dbReference>
<reference evidence="1 2" key="1">
    <citation type="submission" date="2024-08" db="EMBL/GenBank/DDBJ databases">
        <title>Insights into the chromosomal genome structure of Flemingia macrophylla.</title>
        <authorList>
            <person name="Ding Y."/>
            <person name="Zhao Y."/>
            <person name="Bi W."/>
            <person name="Wu M."/>
            <person name="Zhao G."/>
            <person name="Gong Y."/>
            <person name="Li W."/>
            <person name="Zhang P."/>
        </authorList>
    </citation>
    <scope>NUCLEOTIDE SEQUENCE [LARGE SCALE GENOMIC DNA]</scope>
    <source>
        <strain evidence="1">DYQJB</strain>
        <tissue evidence="1">Leaf</tissue>
    </source>
</reference>
<organism evidence="1 2">
    <name type="scientific">Flemingia macrophylla</name>
    <dbReference type="NCBI Taxonomy" id="520843"/>
    <lineage>
        <taxon>Eukaryota</taxon>
        <taxon>Viridiplantae</taxon>
        <taxon>Streptophyta</taxon>
        <taxon>Embryophyta</taxon>
        <taxon>Tracheophyta</taxon>
        <taxon>Spermatophyta</taxon>
        <taxon>Magnoliopsida</taxon>
        <taxon>eudicotyledons</taxon>
        <taxon>Gunneridae</taxon>
        <taxon>Pentapetalae</taxon>
        <taxon>rosids</taxon>
        <taxon>fabids</taxon>
        <taxon>Fabales</taxon>
        <taxon>Fabaceae</taxon>
        <taxon>Papilionoideae</taxon>
        <taxon>50 kb inversion clade</taxon>
        <taxon>NPAAA clade</taxon>
        <taxon>indigoferoid/millettioid clade</taxon>
        <taxon>Phaseoleae</taxon>
        <taxon>Flemingia</taxon>
    </lineage>
</organism>
<gene>
    <name evidence="1" type="ORF">Fmac_016134</name>
</gene>
<dbReference type="AlphaFoldDB" id="A0ABD1MGP4"/>
<sequence>MRLGVPMINDRAKLSDFQHVVDRVNGRLASWRGRLLNKAGKLCLIKSTLSSIPVYGIQSLWFPQGIFVK</sequence>
<accession>A0ABD1MGP4</accession>
<proteinExistence type="predicted"/>
<evidence type="ECO:0000313" key="1">
    <source>
        <dbReference type="EMBL" id="KAL2334921.1"/>
    </source>
</evidence>
<keyword evidence="2" id="KW-1185">Reference proteome</keyword>
<evidence type="ECO:0000313" key="2">
    <source>
        <dbReference type="Proteomes" id="UP001603857"/>
    </source>
</evidence>
<protein>
    <submittedName>
        <fullName evidence="1">Uncharacterized protein</fullName>
    </submittedName>
</protein>